<dbReference type="InterPro" id="IPR012338">
    <property type="entry name" value="Beta-lactam/transpept-like"/>
</dbReference>
<dbReference type="AlphaFoldDB" id="A0A1H0CMT1"/>
<dbReference type="eggNOG" id="COG2367">
    <property type="taxonomic scope" value="Bacteria"/>
</dbReference>
<dbReference type="PROSITE" id="PS51318">
    <property type="entry name" value="TAT"/>
    <property type="match status" value="1"/>
</dbReference>
<evidence type="ECO:0000313" key="6">
    <source>
        <dbReference type="Proteomes" id="UP000183376"/>
    </source>
</evidence>
<dbReference type="RefSeq" id="WP_043810899.1">
    <property type="nucleotide sequence ID" value="NZ_JOEF01000004.1"/>
</dbReference>
<dbReference type="OrthoDB" id="503335at2"/>
<evidence type="ECO:0000256" key="1">
    <source>
        <dbReference type="ARBA" id="ARBA00018879"/>
    </source>
</evidence>
<dbReference type="GO" id="GO:0046677">
    <property type="term" value="P:response to antibiotic"/>
    <property type="evidence" value="ECO:0007669"/>
    <property type="project" value="InterPro"/>
</dbReference>
<keyword evidence="6" id="KW-1185">Reference proteome</keyword>
<proteinExistence type="predicted"/>
<dbReference type="SUPFAM" id="SSF56601">
    <property type="entry name" value="beta-lactamase/transpeptidase-like"/>
    <property type="match status" value="1"/>
</dbReference>
<dbReference type="Gene3D" id="3.40.710.10">
    <property type="entry name" value="DD-peptidase/beta-lactamase superfamily"/>
    <property type="match status" value="1"/>
</dbReference>
<dbReference type="PANTHER" id="PTHR35333:SF3">
    <property type="entry name" value="BETA-LACTAMASE-TYPE TRANSPEPTIDASE FOLD CONTAINING PROTEIN"/>
    <property type="match status" value="1"/>
</dbReference>
<dbReference type="EMBL" id="LT629701">
    <property type="protein sequence ID" value="SDN59144.1"/>
    <property type="molecule type" value="Genomic_DNA"/>
</dbReference>
<feature type="domain" description="Beta-lactamase class A catalytic" evidence="4">
    <location>
        <begin position="60"/>
        <end position="278"/>
    </location>
</feature>
<sequence>MLSRRHLLGAAALAVPASLALPALASAEPQAAPPKTPEAWVEWLRGNKDKVGVHLDNGVGGVVVHRQEVAQPLASAMKVVHLAAYATAVAERRLDPKRRVRIADWESYYLPNMDGGAHPAALKHLKIPLDPSGFYAADPQREVSLDDLALAMITFSDNAATDYLAVLLGEPELRRAAAVAGWAHADVRMISGEMLIALHGEDPKPVEVRKATGRKYAKRYAGDPQFRQWVIATLYPKLPGFDGLAPWAAGTWGSSAQDLAKLHRALATGNYRPAAAAPLARTHLERAFGPNPRPGFASFGFKGGSLSGGILTLAFGARRTDGTVSSGAVLFRGLTEAEFAEQRSLVDLVVNAAVDPAWQRRVAEALGTRPGMLGG</sequence>
<evidence type="ECO:0000259" key="4">
    <source>
        <dbReference type="Pfam" id="PF13354"/>
    </source>
</evidence>
<dbReference type="GO" id="GO:0008800">
    <property type="term" value="F:beta-lactamase activity"/>
    <property type="evidence" value="ECO:0007669"/>
    <property type="project" value="InterPro"/>
</dbReference>
<feature type="signal peptide" evidence="3">
    <location>
        <begin position="1"/>
        <end position="25"/>
    </location>
</feature>
<dbReference type="InterPro" id="IPR000871">
    <property type="entry name" value="Beta-lactam_class-A"/>
</dbReference>
<organism evidence="5 6">
    <name type="scientific">Allokutzneria albata</name>
    <name type="common">Kibdelosporangium albatum</name>
    <dbReference type="NCBI Taxonomy" id="211114"/>
    <lineage>
        <taxon>Bacteria</taxon>
        <taxon>Bacillati</taxon>
        <taxon>Actinomycetota</taxon>
        <taxon>Actinomycetes</taxon>
        <taxon>Pseudonocardiales</taxon>
        <taxon>Pseudonocardiaceae</taxon>
        <taxon>Allokutzneria</taxon>
    </lineage>
</organism>
<evidence type="ECO:0000256" key="2">
    <source>
        <dbReference type="ARBA" id="ARBA00030171"/>
    </source>
</evidence>
<dbReference type="Proteomes" id="UP000183376">
    <property type="component" value="Chromosome I"/>
</dbReference>
<keyword evidence="3" id="KW-0732">Signal</keyword>
<dbReference type="PANTHER" id="PTHR35333">
    <property type="entry name" value="BETA-LACTAMASE"/>
    <property type="match status" value="1"/>
</dbReference>
<dbReference type="GO" id="GO:0030655">
    <property type="term" value="P:beta-lactam antibiotic catabolic process"/>
    <property type="evidence" value="ECO:0007669"/>
    <property type="project" value="InterPro"/>
</dbReference>
<dbReference type="STRING" id="211114.SAMN04489726_7315"/>
<dbReference type="InterPro" id="IPR006311">
    <property type="entry name" value="TAT_signal"/>
</dbReference>
<dbReference type="InterPro" id="IPR045155">
    <property type="entry name" value="Beta-lactam_cat"/>
</dbReference>
<protein>
    <recommendedName>
        <fullName evidence="1">Beta-lactamase</fullName>
    </recommendedName>
    <alternativeName>
        <fullName evidence="2">Penicillinase</fullName>
    </alternativeName>
</protein>
<name>A0A1H0CMT1_ALLAB</name>
<feature type="chain" id="PRO_5038750821" description="Beta-lactamase" evidence="3">
    <location>
        <begin position="26"/>
        <end position="375"/>
    </location>
</feature>
<reference evidence="5 6" key="1">
    <citation type="submission" date="2016-10" db="EMBL/GenBank/DDBJ databases">
        <authorList>
            <person name="de Groot N.N."/>
        </authorList>
    </citation>
    <scope>NUCLEOTIDE SEQUENCE [LARGE SCALE GENOMIC DNA]</scope>
    <source>
        <strain evidence="5 6">DSM 44149</strain>
    </source>
</reference>
<evidence type="ECO:0000256" key="3">
    <source>
        <dbReference type="SAM" id="SignalP"/>
    </source>
</evidence>
<evidence type="ECO:0000313" key="5">
    <source>
        <dbReference type="EMBL" id="SDN59144.1"/>
    </source>
</evidence>
<accession>A0A1H0CMT1</accession>
<gene>
    <name evidence="5" type="ORF">SAMN04489726_7315</name>
</gene>
<dbReference type="Pfam" id="PF13354">
    <property type="entry name" value="Beta-lactamase2"/>
    <property type="match status" value="1"/>
</dbReference>